<dbReference type="GO" id="GO:0050085">
    <property type="term" value="F:mannitol 2-dehydrogenase (NADP+) activity"/>
    <property type="evidence" value="ECO:0007669"/>
    <property type="project" value="UniProtKB-ARBA"/>
</dbReference>
<evidence type="ECO:0000256" key="3">
    <source>
        <dbReference type="ARBA" id="ARBA00023002"/>
    </source>
</evidence>
<evidence type="ECO:0000256" key="1">
    <source>
        <dbReference type="ARBA" id="ARBA00006484"/>
    </source>
</evidence>
<dbReference type="SMART" id="SM00822">
    <property type="entry name" value="PKS_KR"/>
    <property type="match status" value="1"/>
</dbReference>
<dbReference type="GO" id="GO:0019594">
    <property type="term" value="P:mannitol metabolic process"/>
    <property type="evidence" value="ECO:0007669"/>
    <property type="project" value="UniProtKB-ARBA"/>
</dbReference>
<dbReference type="OrthoDB" id="1888931at2759"/>
<protein>
    <recommendedName>
        <fullName evidence="4">Ketoreductase domain-containing protein</fullName>
    </recommendedName>
</protein>
<dbReference type="PRINTS" id="PR00081">
    <property type="entry name" value="GDHRDH"/>
</dbReference>
<evidence type="ECO:0000256" key="2">
    <source>
        <dbReference type="ARBA" id="ARBA00022857"/>
    </source>
</evidence>
<dbReference type="FunFam" id="3.40.50.720:FF:000090">
    <property type="entry name" value="NADP-dependent mannitol dehydrogenase"/>
    <property type="match status" value="1"/>
</dbReference>
<dbReference type="Gene3D" id="3.40.50.720">
    <property type="entry name" value="NAD(P)-binding Rossmann-like Domain"/>
    <property type="match status" value="1"/>
</dbReference>
<evidence type="ECO:0000259" key="4">
    <source>
        <dbReference type="SMART" id="SM00822"/>
    </source>
</evidence>
<keyword evidence="2" id="KW-0521">NADP</keyword>
<dbReference type="PANTHER" id="PTHR43008:SF1">
    <property type="entry name" value="NADP-DEPENDENT MANNITOL DEHYDROGENASE-RELATED"/>
    <property type="match status" value="1"/>
</dbReference>
<dbReference type="InterPro" id="IPR020904">
    <property type="entry name" value="Sc_DH/Rdtase_CS"/>
</dbReference>
<dbReference type="Proteomes" id="UP000325558">
    <property type="component" value="Unassembled WGS sequence"/>
</dbReference>
<dbReference type="PANTHER" id="PTHR43008">
    <property type="entry name" value="BENZIL REDUCTASE"/>
    <property type="match status" value="1"/>
</dbReference>
<dbReference type="PROSITE" id="PS00061">
    <property type="entry name" value="ADH_SHORT"/>
    <property type="match status" value="1"/>
</dbReference>
<dbReference type="GO" id="GO:0044550">
    <property type="term" value="P:secondary metabolite biosynthetic process"/>
    <property type="evidence" value="ECO:0007669"/>
    <property type="project" value="UniProtKB-ARBA"/>
</dbReference>
<dbReference type="InterPro" id="IPR057326">
    <property type="entry name" value="KR_dom"/>
</dbReference>
<reference evidence="5" key="1">
    <citation type="submission" date="2019-04" db="EMBL/GenBank/DDBJ databases">
        <title>Friends and foes A comparative genomics study of 23 Aspergillus species from section Flavi.</title>
        <authorList>
            <consortium name="DOE Joint Genome Institute"/>
            <person name="Kjaerbolling I."/>
            <person name="Vesth T."/>
            <person name="Frisvad J.C."/>
            <person name="Nybo J.L."/>
            <person name="Theobald S."/>
            <person name="Kildgaard S."/>
            <person name="Isbrandt T."/>
            <person name="Kuo A."/>
            <person name="Sato A."/>
            <person name="Lyhne E.K."/>
            <person name="Kogle M.E."/>
            <person name="Wiebenga A."/>
            <person name="Kun R.S."/>
            <person name="Lubbers R.J."/>
            <person name="Makela M.R."/>
            <person name="Barry K."/>
            <person name="Chovatia M."/>
            <person name="Clum A."/>
            <person name="Daum C."/>
            <person name="Haridas S."/>
            <person name="He G."/>
            <person name="LaButti K."/>
            <person name="Lipzen A."/>
            <person name="Mondo S."/>
            <person name="Riley R."/>
            <person name="Salamov A."/>
            <person name="Simmons B.A."/>
            <person name="Magnuson J.K."/>
            <person name="Henrissat B."/>
            <person name="Mortensen U.H."/>
            <person name="Larsen T.O."/>
            <person name="Devries R.P."/>
            <person name="Grigoriev I.V."/>
            <person name="Machida M."/>
            <person name="Baker S.E."/>
            <person name="Andersen M.R."/>
        </authorList>
    </citation>
    <scope>NUCLEOTIDE SEQUENCE</scope>
    <source>
        <strain evidence="5">CBS 117612</strain>
    </source>
</reference>
<dbReference type="GO" id="GO:0050664">
    <property type="term" value="F:oxidoreductase activity, acting on NAD(P)H, oxygen as acceptor"/>
    <property type="evidence" value="ECO:0007669"/>
    <property type="project" value="TreeGrafter"/>
</dbReference>
<accession>A0A5N6YEA2</accession>
<dbReference type="InterPro" id="IPR002347">
    <property type="entry name" value="SDR_fam"/>
</dbReference>
<name>A0A5N6YEA2_9EURO</name>
<gene>
    <name evidence="5" type="ORF">BDV24DRAFT_172477</name>
</gene>
<evidence type="ECO:0000313" key="5">
    <source>
        <dbReference type="EMBL" id="KAE8343801.1"/>
    </source>
</evidence>
<dbReference type="AlphaFoldDB" id="A0A5N6YEA2"/>
<sequence length="276" mass="29776">MSMTVSDCTQIRDGFPRPFPDTPANVLEQFKLNGKVVVVTGAADGIGLAVSEAMAEAGAHVALWYNSNDAAIKRGQELAKDHGVRTVAYKVDVSNPEGVQKAVADVVRDFERIDVFVANAGMAISKPILEQTLDEYRKQMSVNVDGVVACAKYAGEVFQRQGSGNLIITSSMSAHIVNVPTDQPVYNGSKGFVTQFGKSLAREWRDFARVNIVSPGFFETKMGASPLALNEAYRMAVLGRQGHVKEIKGLYLYLASDASTYMTGSDVLIDGGYVLP</sequence>
<comment type="similarity">
    <text evidence="1">Belongs to the short-chain dehydrogenases/reductases (SDR) family.</text>
</comment>
<dbReference type="SUPFAM" id="SSF51735">
    <property type="entry name" value="NAD(P)-binding Rossmann-fold domains"/>
    <property type="match status" value="1"/>
</dbReference>
<dbReference type="EMBL" id="ML737127">
    <property type="protein sequence ID" value="KAE8343801.1"/>
    <property type="molecule type" value="Genomic_DNA"/>
</dbReference>
<keyword evidence="3" id="KW-0560">Oxidoreductase</keyword>
<feature type="domain" description="Ketoreductase" evidence="4">
    <location>
        <begin position="35"/>
        <end position="221"/>
    </location>
</feature>
<proteinExistence type="inferred from homology"/>
<dbReference type="InterPro" id="IPR036291">
    <property type="entry name" value="NAD(P)-bd_dom_sf"/>
</dbReference>
<organism evidence="5">
    <name type="scientific">Aspergillus arachidicola</name>
    <dbReference type="NCBI Taxonomy" id="656916"/>
    <lineage>
        <taxon>Eukaryota</taxon>
        <taxon>Fungi</taxon>
        <taxon>Dikarya</taxon>
        <taxon>Ascomycota</taxon>
        <taxon>Pezizomycotina</taxon>
        <taxon>Eurotiomycetes</taxon>
        <taxon>Eurotiomycetidae</taxon>
        <taxon>Eurotiales</taxon>
        <taxon>Aspergillaceae</taxon>
        <taxon>Aspergillus</taxon>
        <taxon>Aspergillus subgen. Circumdati</taxon>
    </lineage>
</organism>
<dbReference type="Pfam" id="PF13561">
    <property type="entry name" value="adh_short_C2"/>
    <property type="match status" value="1"/>
</dbReference>